<sequence length="110" mass="12222">MDRPYGLELSGILITQARRIRKAEIAEMGGAEQFSDADAEDPEDYPLPLARCIGTDDWYWAASCAIPDVDPDEAPESRTFFQVVDSRHARTSLSGPFRRFTLGKGRIATS</sequence>
<keyword evidence="2" id="KW-1185">Reference proteome</keyword>
<protein>
    <submittedName>
        <fullName evidence="1">Uncharacterized protein</fullName>
    </submittedName>
</protein>
<gene>
    <name evidence="1" type="ORF">GCM10025867_47000</name>
</gene>
<keyword evidence="1" id="KW-0614">Plasmid</keyword>
<evidence type="ECO:0000313" key="2">
    <source>
        <dbReference type="Proteomes" id="UP001321486"/>
    </source>
</evidence>
<dbReference type="EMBL" id="AP027733">
    <property type="protein sequence ID" value="BDZ52459.1"/>
    <property type="molecule type" value="Genomic_DNA"/>
</dbReference>
<proteinExistence type="predicted"/>
<evidence type="ECO:0000313" key="1">
    <source>
        <dbReference type="EMBL" id="BDZ52459.1"/>
    </source>
</evidence>
<organism evidence="1 2">
    <name type="scientific">Frondihabitans sucicola</name>
    <dbReference type="NCBI Taxonomy" id="1268041"/>
    <lineage>
        <taxon>Bacteria</taxon>
        <taxon>Bacillati</taxon>
        <taxon>Actinomycetota</taxon>
        <taxon>Actinomycetes</taxon>
        <taxon>Micrococcales</taxon>
        <taxon>Microbacteriaceae</taxon>
        <taxon>Frondihabitans</taxon>
    </lineage>
</organism>
<accession>A0ABN6Y5A0</accession>
<geneLocation type="plasmid" evidence="1 2">
    <name>pNBRC108728a</name>
</geneLocation>
<dbReference type="Proteomes" id="UP001321486">
    <property type="component" value="Plasmid pNBRC108728a"/>
</dbReference>
<name>A0ABN6Y5A0_9MICO</name>
<reference evidence="2" key="1">
    <citation type="journal article" date="2019" name="Int. J. Syst. Evol. Microbiol.">
        <title>The Global Catalogue of Microorganisms (GCM) 10K type strain sequencing project: providing services to taxonomists for standard genome sequencing and annotation.</title>
        <authorList>
            <consortium name="The Broad Institute Genomics Platform"/>
            <consortium name="The Broad Institute Genome Sequencing Center for Infectious Disease"/>
            <person name="Wu L."/>
            <person name="Ma J."/>
        </authorList>
    </citation>
    <scope>NUCLEOTIDE SEQUENCE [LARGE SCALE GENOMIC DNA]</scope>
    <source>
        <strain evidence="2">NBRC 108728</strain>
    </source>
</reference>
<dbReference type="RefSeq" id="WP_286347308.1">
    <property type="nucleotide sequence ID" value="NZ_AP027733.1"/>
</dbReference>